<dbReference type="KEGG" id="cln:UPTC3659_0958"/>
<dbReference type="OrthoDB" id="5313553at2"/>
<sequence>MKNKEFTCQYIYHQNNLKNLIDKYCKQAKNIVLYCNNFSRKNILNLALTDHDIAKDCYYSLDKYLYDTLKISAYKGKKVQIYDYSYEKFTDSNKFSNNLPNFTITPLSCDMTSILDDFVKALGKSENQTISKTMTQELEKENKNIDFLIFCINEKLKIPILQKLKSFDEYQKLNEYKLNEQIELVFNELIQNIKDIYAEGYEPVYKIIINAFLGIVNIFRLKSFLTKTQPLLVIGDSAFESFKAYKEISKWSEDKYSYAIYNAITQLLISDIGYIFTLFENKIDHYTLIIDNKILFDFSGFGTIRNQSLAYHKQDLAIHLQSNEEIFKDFHNKKFLNFITQNSKEELILHSRYSIKEALKKQMSLDQNRLSYIESPYFNSITLAQIIKDLKGEKNESYYAKNFLIITNAPQKYNAGLHQKLTEEIFENTIIYPDTIEDETQNDILIKAPKDYDTTIDYSKYKIDIIDNEKDAFVLSLSPFICLNYQTYQGFEDTVKEKEELFKDITDNNLENIFQYMNFIKTPSNINKIHNYHYLQSIFYQANNKKTFLEKQKQYFQEGIECIRTYIDSITHIAQPKIGTYTGVVYKGEGFVKKNVFTITDVILLALTYYMIKHFYSFIQTDFQAWWKLFSNYESIQIEEEESIDILPTNVFLNINEEKIPLCFSKQQKAKLAKNEIFCIEEFVDYLEQLKDHEISDEEDRQFLSSLKEPQSENHQTQDEAVEYNLKQIKALIEKEKISNKKINDELDELIKDIEKNNINKIPYNPQKTIVAMMDVFIDKFFPFADFLRADEFKFAKLLSKTILNFLTLKTQKAFYESIGISYLLFLMMNSSIQMKKVKIQNQEQFNKRLKRLNKIALLELCYMQKNKNKYEAIMLVDDLSFKELKNHDGFKDITNISKKQIFQYKFNFTLKNIRSIAKESFISLPQAIITDLINQLWISAYEQSKKEHERLQFLNFAHKYNPPYVLAKKPTNTQEGFISYPMFINNTFVSFNFTSMFTGGKLQTGGLGEKEALFIYHKDVGGAKRVRNYLLNKLFAYLCLDELRSKTGDLKTIEDIDFFNTYSYLHDLAIKPRLLKLKHEEDFLIPDCLSKTQKENIQKYNQKLQAINNDEAKRALYDEYKRSCDNGLSENSLNPIDAYHQCMDYLEDMDNDVFNTKATNNTPDPLKHRNFLKALDTIGQNNIKALYVGVKKDKEEKELKIKNRNNSDDERYISENKNKENGKPPKMIGRLATTIIMKNGLCIG</sequence>
<evidence type="ECO:0000256" key="1">
    <source>
        <dbReference type="SAM" id="Coils"/>
    </source>
</evidence>
<evidence type="ECO:0000313" key="4">
    <source>
        <dbReference type="Proteomes" id="UP000031130"/>
    </source>
</evidence>
<dbReference type="RefSeq" id="WP_039626165.1">
    <property type="nucleotide sequence ID" value="NZ_CP007775.1"/>
</dbReference>
<protein>
    <submittedName>
        <fullName evidence="3">Uncharacterized protein</fullName>
    </submittedName>
</protein>
<evidence type="ECO:0000313" key="3">
    <source>
        <dbReference type="EMBL" id="AJD01801.1"/>
    </source>
</evidence>
<reference evidence="3 4" key="1">
    <citation type="journal article" date="2014" name="Genome Biol. Evol.">
        <title>Comparative Genomics of the Campylobacter lari Group.</title>
        <authorList>
            <person name="Miller W.G."/>
            <person name="Yee E."/>
            <person name="Chapman M.H."/>
            <person name="Smith T.P."/>
            <person name="Bono J.L."/>
            <person name="Huynh S."/>
            <person name="Parker C.T."/>
            <person name="Vandamme P."/>
            <person name="Luong K."/>
            <person name="Korlach J."/>
        </authorList>
    </citation>
    <scope>NUCLEOTIDE SEQUENCE [LARGE SCALE GENOMIC DNA]</scope>
    <source>
        <strain evidence="4">RM3659</strain>
    </source>
</reference>
<dbReference type="AlphaFoldDB" id="A0A0A8HWI9"/>
<dbReference type="HOGENOM" id="CLU_006195_0_0_7"/>
<organism evidence="3 4">
    <name type="scientific">Campylobacter lari NCTC 11845</name>
    <dbReference type="NCBI Taxonomy" id="1388749"/>
    <lineage>
        <taxon>Bacteria</taxon>
        <taxon>Pseudomonadati</taxon>
        <taxon>Campylobacterota</taxon>
        <taxon>Epsilonproteobacteria</taxon>
        <taxon>Campylobacterales</taxon>
        <taxon>Campylobacteraceae</taxon>
        <taxon>Campylobacter</taxon>
    </lineage>
</organism>
<evidence type="ECO:0000256" key="2">
    <source>
        <dbReference type="SAM" id="MobiDB-lite"/>
    </source>
</evidence>
<proteinExistence type="predicted"/>
<accession>A0A0A8HWI9</accession>
<feature type="region of interest" description="Disordered" evidence="2">
    <location>
        <begin position="1208"/>
        <end position="1227"/>
    </location>
</feature>
<gene>
    <name evidence="3" type="ORF">UPTC3659_0958</name>
</gene>
<name>A0A0A8HWI9_CAMLA</name>
<dbReference type="Proteomes" id="UP000031130">
    <property type="component" value="Chromosome"/>
</dbReference>
<feature type="coiled-coil region" evidence="1">
    <location>
        <begin position="726"/>
        <end position="760"/>
    </location>
</feature>
<dbReference type="EMBL" id="CP007775">
    <property type="protein sequence ID" value="AJD01801.1"/>
    <property type="molecule type" value="Genomic_DNA"/>
</dbReference>
<feature type="compositionally biased region" description="Basic and acidic residues" evidence="2">
    <location>
        <begin position="1208"/>
        <end position="1224"/>
    </location>
</feature>
<keyword evidence="1" id="KW-0175">Coiled coil</keyword>